<reference evidence="1 2" key="1">
    <citation type="journal article" date="2023" name="Sci. Data">
        <title>Genome assembly of the Korean intertidal mud-creeper Batillaria attramentaria.</title>
        <authorList>
            <person name="Patra A.K."/>
            <person name="Ho P.T."/>
            <person name="Jun S."/>
            <person name="Lee S.J."/>
            <person name="Kim Y."/>
            <person name="Won Y.J."/>
        </authorList>
    </citation>
    <scope>NUCLEOTIDE SEQUENCE [LARGE SCALE GENOMIC DNA]</scope>
    <source>
        <strain evidence="1">Wonlab-2016</strain>
    </source>
</reference>
<dbReference type="AlphaFoldDB" id="A0ABD0KKY5"/>
<protein>
    <submittedName>
        <fullName evidence="1">Uncharacterized protein</fullName>
    </submittedName>
</protein>
<name>A0ABD0KKY5_9CAEN</name>
<sequence length="86" mass="9471">MGNTASWKRTAPLTPNDPFQQLVDNSQIIKVPMGVSENEQESVTGFDKVENTPVNLASVWGTEGSKFSWLFSALLGRVNVRRGGEF</sequence>
<proteinExistence type="predicted"/>
<accession>A0ABD0KKY5</accession>
<gene>
    <name evidence="1" type="ORF">BaRGS_00021081</name>
</gene>
<organism evidence="1 2">
    <name type="scientific">Batillaria attramentaria</name>
    <dbReference type="NCBI Taxonomy" id="370345"/>
    <lineage>
        <taxon>Eukaryota</taxon>
        <taxon>Metazoa</taxon>
        <taxon>Spiralia</taxon>
        <taxon>Lophotrochozoa</taxon>
        <taxon>Mollusca</taxon>
        <taxon>Gastropoda</taxon>
        <taxon>Caenogastropoda</taxon>
        <taxon>Sorbeoconcha</taxon>
        <taxon>Cerithioidea</taxon>
        <taxon>Batillariidae</taxon>
        <taxon>Batillaria</taxon>
    </lineage>
</organism>
<dbReference type="Proteomes" id="UP001519460">
    <property type="component" value="Unassembled WGS sequence"/>
</dbReference>
<keyword evidence="2" id="KW-1185">Reference proteome</keyword>
<dbReference type="EMBL" id="JACVVK020000161">
    <property type="protein sequence ID" value="KAK7487662.1"/>
    <property type="molecule type" value="Genomic_DNA"/>
</dbReference>
<comment type="caution">
    <text evidence="1">The sequence shown here is derived from an EMBL/GenBank/DDBJ whole genome shotgun (WGS) entry which is preliminary data.</text>
</comment>
<evidence type="ECO:0000313" key="2">
    <source>
        <dbReference type="Proteomes" id="UP001519460"/>
    </source>
</evidence>
<evidence type="ECO:0000313" key="1">
    <source>
        <dbReference type="EMBL" id="KAK7487662.1"/>
    </source>
</evidence>